<evidence type="ECO:0000313" key="1">
    <source>
        <dbReference type="EMBL" id="AOA59546.1"/>
    </source>
</evidence>
<dbReference type="AlphaFoldDB" id="A0A1B2M2W5"/>
<sequence length="292" mass="33522">MRKYLFILFFLILAWLIKLSFNSYQYAEQLNALMTQDHQIAQHYANLNDQVIALQRNQLEYSQALKKSTSPRPAVKASKAPSPAMSAADENTARIIQPAQLFKQQLQLAQFAVQQQQYVYALEQLNEIKQSLDHYAIAASIQQSLTQAIDRDIKSIQHFVLSQQQQQQHLEQVLSSIDGALIDALQQQQLSPSAQNQHFWQRWFQIEQRTDQHVDLVHRRYILKEVQLRTLLAKQALIRGEAVEFREMLNIAMLEIQQLPDASSQKIKQQLKAVQNASLVAAPQLTALDILG</sequence>
<keyword evidence="2" id="KW-1185">Reference proteome</keyword>
<organism evidence="1 2">
    <name type="scientific">Acinetobacter larvae</name>
    <dbReference type="NCBI Taxonomy" id="1789224"/>
    <lineage>
        <taxon>Bacteria</taxon>
        <taxon>Pseudomonadati</taxon>
        <taxon>Pseudomonadota</taxon>
        <taxon>Gammaproteobacteria</taxon>
        <taxon>Moraxellales</taxon>
        <taxon>Moraxellaceae</taxon>
        <taxon>Acinetobacter</taxon>
    </lineage>
</organism>
<dbReference type="RefSeq" id="WP_067558088.1">
    <property type="nucleotide sequence ID" value="NZ_CP016895.1"/>
</dbReference>
<accession>A0A1B2M2W5</accession>
<dbReference type="STRING" id="1789224.BFG52_15135"/>
<name>A0A1B2M2W5_9GAMM</name>
<proteinExistence type="predicted"/>
<dbReference type="OrthoDB" id="6713263at2"/>
<evidence type="ECO:0000313" key="2">
    <source>
        <dbReference type="Proteomes" id="UP000093391"/>
    </source>
</evidence>
<dbReference type="Proteomes" id="UP000093391">
    <property type="component" value="Chromosome"/>
</dbReference>
<dbReference type="KEGG" id="ala:BFG52_15135"/>
<gene>
    <name evidence="1" type="ORF">BFG52_15135</name>
</gene>
<dbReference type="EMBL" id="CP016895">
    <property type="protein sequence ID" value="AOA59546.1"/>
    <property type="molecule type" value="Genomic_DNA"/>
</dbReference>
<protein>
    <submittedName>
        <fullName evidence="1">Uncharacterized protein</fullName>
    </submittedName>
</protein>
<reference evidence="1 2" key="1">
    <citation type="submission" date="2016-08" db="EMBL/GenBank/DDBJ databases">
        <authorList>
            <person name="Seilhamer J.J."/>
        </authorList>
    </citation>
    <scope>NUCLEOTIDE SEQUENCE [LARGE SCALE GENOMIC DNA]</scope>
    <source>
        <strain evidence="1 2">BRTC-1</strain>
    </source>
</reference>